<dbReference type="GO" id="GO:0017056">
    <property type="term" value="F:structural constituent of nuclear pore"/>
    <property type="evidence" value="ECO:0007669"/>
    <property type="project" value="InterPro"/>
</dbReference>
<dbReference type="GO" id="GO:0006606">
    <property type="term" value="P:protein import into nucleus"/>
    <property type="evidence" value="ECO:0007669"/>
    <property type="project" value="TreeGrafter"/>
</dbReference>
<dbReference type="InterPro" id="IPR004870">
    <property type="entry name" value="Nucleoporin_Nup155"/>
</dbReference>
<dbReference type="GO" id="GO:0006405">
    <property type="term" value="P:RNA export from nucleus"/>
    <property type="evidence" value="ECO:0007669"/>
    <property type="project" value="TreeGrafter"/>
</dbReference>
<dbReference type="GO" id="GO:0036228">
    <property type="term" value="P:protein localization to nuclear inner membrane"/>
    <property type="evidence" value="ECO:0007669"/>
    <property type="project" value="TreeGrafter"/>
</dbReference>
<keyword evidence="3" id="KW-1185">Reference proteome</keyword>
<reference evidence="2" key="1">
    <citation type="submission" date="2021-02" db="EMBL/GenBank/DDBJ databases">
        <authorList>
            <person name="Bekaert M."/>
        </authorList>
    </citation>
    <scope>NUCLEOTIDE SEQUENCE</scope>
    <source>
        <strain evidence="2">IoA-00</strain>
    </source>
</reference>
<dbReference type="OrthoDB" id="6335686at2759"/>
<sequence>MAVRSFFLFGGEPRFVFSQQSQPSQVNQGQPHHQFHPHIVSTPMRPNLPPQSAQSPQQQQFGSPVMPEIQYSGKHNGLYLYFSRIIRPVWLNAVAIKEKKILTI</sequence>
<dbReference type="GO" id="GO:0000972">
    <property type="term" value="P:transcription-dependent tethering of RNA polymerase II gene DNA at nuclear periphery"/>
    <property type="evidence" value="ECO:0007669"/>
    <property type="project" value="TreeGrafter"/>
</dbReference>
<evidence type="ECO:0000256" key="1">
    <source>
        <dbReference type="SAM" id="MobiDB-lite"/>
    </source>
</evidence>
<dbReference type="GO" id="GO:0044611">
    <property type="term" value="C:nuclear pore inner ring"/>
    <property type="evidence" value="ECO:0007669"/>
    <property type="project" value="TreeGrafter"/>
</dbReference>
<dbReference type="Gene3D" id="1.20.58.1780">
    <property type="match status" value="1"/>
</dbReference>
<organism evidence="2 3">
    <name type="scientific">Lepeophtheirus salmonis</name>
    <name type="common">Salmon louse</name>
    <name type="synonym">Caligus salmonis</name>
    <dbReference type="NCBI Taxonomy" id="72036"/>
    <lineage>
        <taxon>Eukaryota</taxon>
        <taxon>Metazoa</taxon>
        <taxon>Ecdysozoa</taxon>
        <taxon>Arthropoda</taxon>
        <taxon>Crustacea</taxon>
        <taxon>Multicrustacea</taxon>
        <taxon>Hexanauplia</taxon>
        <taxon>Copepoda</taxon>
        <taxon>Siphonostomatoida</taxon>
        <taxon>Caligidae</taxon>
        <taxon>Lepeophtheirus</taxon>
    </lineage>
</organism>
<proteinExistence type="predicted"/>
<feature type="compositionally biased region" description="Low complexity" evidence="1">
    <location>
        <begin position="50"/>
        <end position="63"/>
    </location>
</feature>
<dbReference type="EMBL" id="HG994592">
    <property type="protein sequence ID" value="CAF2822353.1"/>
    <property type="molecule type" value="Genomic_DNA"/>
</dbReference>
<evidence type="ECO:0000313" key="3">
    <source>
        <dbReference type="Proteomes" id="UP000675881"/>
    </source>
</evidence>
<gene>
    <name evidence="2" type="ORF">LSAA_4019</name>
</gene>
<name>A0A7R8H267_LEPSM</name>
<dbReference type="PANTHER" id="PTHR10350">
    <property type="entry name" value="NUCLEAR PORE COMPLEX PROTEIN NUP155"/>
    <property type="match status" value="1"/>
</dbReference>
<dbReference type="PANTHER" id="PTHR10350:SF6">
    <property type="entry name" value="NUCLEAR PORE COMPLEX PROTEIN NUP155"/>
    <property type="match status" value="1"/>
</dbReference>
<evidence type="ECO:0000313" key="2">
    <source>
        <dbReference type="EMBL" id="CAF2822353.1"/>
    </source>
</evidence>
<feature type="compositionally biased region" description="Low complexity" evidence="1">
    <location>
        <begin position="19"/>
        <end position="30"/>
    </location>
</feature>
<dbReference type="AlphaFoldDB" id="A0A7R8H267"/>
<feature type="region of interest" description="Disordered" evidence="1">
    <location>
        <begin position="19"/>
        <end position="63"/>
    </location>
</feature>
<protein>
    <submittedName>
        <fullName evidence="2">NUP155</fullName>
    </submittedName>
</protein>
<accession>A0A7R8H267</accession>
<dbReference type="Proteomes" id="UP000675881">
    <property type="component" value="Chromosome 13"/>
</dbReference>